<sequence length="222" mass="25106">MRIIITAATVGEWMPGFLNMNSLYTGESQRLKVRFHQSGVGMLASAVALTRLVSEEKPDLIIQAGIAGSFDKKMALGKVVTVKEEILGDMGVEEDGKWKDIFDLKLEKSNYHPFEKRKLPNPWLNTYNLLKLPEVTAVTVNEITTNPSRIDQLVKKYGAGIESMEGAALHFICREANIPFIQIRSISNYIGERNKANWKMKEAIESLNDTLVKYVDRLYKIK</sequence>
<dbReference type="GO" id="GO:0009116">
    <property type="term" value="P:nucleoside metabolic process"/>
    <property type="evidence" value="ECO:0007669"/>
    <property type="project" value="InterPro"/>
</dbReference>
<dbReference type="EC" id="3.2.2.26" evidence="1 2"/>
<evidence type="ECO:0000256" key="1">
    <source>
        <dbReference type="HAMAP-Rule" id="MF_00991"/>
    </source>
</evidence>
<gene>
    <name evidence="1 4" type="primary">mqnB</name>
    <name evidence="4" type="ORF">KACHI17_27080</name>
</gene>
<comment type="catalytic activity">
    <reaction evidence="1">
        <text>futalosine + H2O = dehypoxanthine futalosine + hypoxanthine</text>
        <dbReference type="Rhea" id="RHEA:25904"/>
        <dbReference type="ChEBI" id="CHEBI:15377"/>
        <dbReference type="ChEBI" id="CHEBI:17368"/>
        <dbReference type="ChEBI" id="CHEBI:58863"/>
        <dbReference type="ChEBI" id="CHEBI:58864"/>
        <dbReference type="EC" id="3.2.2.26"/>
    </reaction>
</comment>
<keyword evidence="1 4" id="KW-0378">Hydrolase</keyword>
<dbReference type="PANTHER" id="PTHR46832">
    <property type="entry name" value="5'-METHYLTHIOADENOSINE/S-ADENOSYLHOMOCYSTEINE NUCLEOSIDASE"/>
    <property type="match status" value="1"/>
</dbReference>
<dbReference type="RefSeq" id="WP_353549450.1">
    <property type="nucleotide sequence ID" value="NZ_AP029612.1"/>
</dbReference>
<comment type="similarity">
    <text evidence="1">Belongs to the PNP/UDP phosphorylase family. Futalosine hydrolase subfamily.</text>
</comment>
<dbReference type="Gene3D" id="3.40.50.1580">
    <property type="entry name" value="Nucleoside phosphorylase domain"/>
    <property type="match status" value="1"/>
</dbReference>
<evidence type="ECO:0000259" key="3">
    <source>
        <dbReference type="Pfam" id="PF01048"/>
    </source>
</evidence>
<keyword evidence="1" id="KW-0474">Menaquinone biosynthesis</keyword>
<dbReference type="SUPFAM" id="SSF53167">
    <property type="entry name" value="Purine and uridine phosphorylases"/>
    <property type="match status" value="1"/>
</dbReference>
<dbReference type="InterPro" id="IPR019963">
    <property type="entry name" value="FL_hydrolase_MqnB"/>
</dbReference>
<dbReference type="GO" id="GO:0008782">
    <property type="term" value="F:adenosylhomocysteine nucleosidase activity"/>
    <property type="evidence" value="ECO:0007669"/>
    <property type="project" value="TreeGrafter"/>
</dbReference>
<evidence type="ECO:0000256" key="2">
    <source>
        <dbReference type="NCBIfam" id="TIGR03664"/>
    </source>
</evidence>
<dbReference type="Pfam" id="PF01048">
    <property type="entry name" value="PNP_UDP_1"/>
    <property type="match status" value="1"/>
</dbReference>
<evidence type="ECO:0000313" key="4">
    <source>
        <dbReference type="EMBL" id="BFG71827.1"/>
    </source>
</evidence>
<protein>
    <recommendedName>
        <fullName evidence="1 2">Futalosine hydrolase</fullName>
        <shortName evidence="1">FL hydrolase</shortName>
        <ecNumber evidence="1 2">3.2.2.26</ecNumber>
    </recommendedName>
    <alternativeName>
        <fullName evidence="1">Futalosine nucleosidase</fullName>
    </alternativeName>
    <alternativeName>
        <fullName evidence="1">Menaquinone biosynthetic enzyme MqnB</fullName>
    </alternativeName>
</protein>
<reference evidence="4" key="1">
    <citation type="submission" date="2024-02" db="EMBL/GenBank/DDBJ databases">
        <title>Sediminibacterium planktonica sp. nov. and Sediminibacterium longus sp. nov., isolated from surface lake and river water.</title>
        <authorList>
            <person name="Watanabe K."/>
            <person name="Takemine S."/>
            <person name="Ishii Y."/>
            <person name="Ogata Y."/>
            <person name="Shindo C."/>
            <person name="Suda W."/>
        </authorList>
    </citation>
    <scope>NUCLEOTIDE SEQUENCE</scope>
    <source>
        <strain evidence="4">KACHI17</strain>
    </source>
</reference>
<comment type="function">
    <text evidence="1">Catalyzes the hydrolysis of futalosine (FL) to dehypoxanthine futalosine (DHFL) and hypoxanthine, a step in the biosynthesis of menaquinone (MK, vitamin K2).</text>
</comment>
<dbReference type="GO" id="GO:0019284">
    <property type="term" value="P:L-methionine salvage from S-adenosylmethionine"/>
    <property type="evidence" value="ECO:0007669"/>
    <property type="project" value="TreeGrafter"/>
</dbReference>
<organism evidence="4">
    <name type="scientific">Sediminibacterium sp. KACHI17</name>
    <dbReference type="NCBI Taxonomy" id="1751071"/>
    <lineage>
        <taxon>Bacteria</taxon>
        <taxon>Pseudomonadati</taxon>
        <taxon>Bacteroidota</taxon>
        <taxon>Chitinophagia</taxon>
        <taxon>Chitinophagales</taxon>
        <taxon>Chitinophagaceae</taxon>
        <taxon>Sediminibacterium</taxon>
    </lineage>
</organism>
<dbReference type="PANTHER" id="PTHR46832:SF2">
    <property type="entry name" value="FUTALOSINE HYDROLASE"/>
    <property type="match status" value="1"/>
</dbReference>
<dbReference type="InterPro" id="IPR000845">
    <property type="entry name" value="Nucleoside_phosphorylase_d"/>
</dbReference>
<dbReference type="GO" id="GO:0008930">
    <property type="term" value="F:methylthioadenosine nucleosidase activity"/>
    <property type="evidence" value="ECO:0007669"/>
    <property type="project" value="TreeGrafter"/>
</dbReference>
<dbReference type="GO" id="GO:0009234">
    <property type="term" value="P:menaquinone biosynthetic process"/>
    <property type="evidence" value="ECO:0007669"/>
    <property type="project" value="UniProtKB-UniRule"/>
</dbReference>
<dbReference type="EMBL" id="AP029612">
    <property type="protein sequence ID" value="BFG71827.1"/>
    <property type="molecule type" value="Genomic_DNA"/>
</dbReference>
<dbReference type="HAMAP" id="MF_00991">
    <property type="entry name" value="MqnB"/>
    <property type="match status" value="1"/>
</dbReference>
<name>A0AAT9GMJ5_9BACT</name>
<feature type="domain" description="Nucleoside phosphorylase" evidence="3">
    <location>
        <begin position="22"/>
        <end position="206"/>
    </location>
</feature>
<dbReference type="GO" id="GO:0005829">
    <property type="term" value="C:cytosol"/>
    <property type="evidence" value="ECO:0007669"/>
    <property type="project" value="TreeGrafter"/>
</dbReference>
<comment type="pathway">
    <text evidence="1">Quinol/quinone metabolism; menaquinone biosynthesis.</text>
</comment>
<proteinExistence type="inferred from homology"/>
<dbReference type="InterPro" id="IPR035994">
    <property type="entry name" value="Nucleoside_phosphorylase_sf"/>
</dbReference>
<accession>A0AAT9GMJ5</accession>
<dbReference type="AlphaFoldDB" id="A0AAT9GMJ5"/>
<dbReference type="NCBIfam" id="TIGR03664">
    <property type="entry name" value="fut_nucase"/>
    <property type="match status" value="1"/>
</dbReference>